<evidence type="ECO:0000313" key="11">
    <source>
        <dbReference type="EMBL" id="NDV35144.1"/>
    </source>
</evidence>
<dbReference type="EMBL" id="GIBP01006175">
    <property type="protein sequence ID" value="NDV35144.1"/>
    <property type="molecule type" value="Transcribed_RNA"/>
</dbReference>
<dbReference type="EC" id="2.1.1.314" evidence="4"/>
<dbReference type="GO" id="GO:0141133">
    <property type="term" value="F:diphthine methyl ester synthase activity"/>
    <property type="evidence" value="ECO:0007669"/>
    <property type="project" value="UniProtKB-EC"/>
</dbReference>
<dbReference type="CDD" id="cd11647">
    <property type="entry name" value="DHP5_DphB"/>
    <property type="match status" value="1"/>
</dbReference>
<dbReference type="PANTHER" id="PTHR10882:SF0">
    <property type="entry name" value="DIPHTHINE METHYL ESTER SYNTHASE"/>
    <property type="match status" value="1"/>
</dbReference>
<evidence type="ECO:0000256" key="5">
    <source>
        <dbReference type="ARBA" id="ARBA00022603"/>
    </source>
</evidence>
<reference evidence="11" key="1">
    <citation type="journal article" date="2020" name="J. Eukaryot. Microbiol.">
        <title>De novo Sequencing, Assembly and Annotation of the Transcriptome for the Free-Living Testate Amoeba Arcella intermedia.</title>
        <authorList>
            <person name="Ribeiro G.M."/>
            <person name="Porfirio-Sousa A.L."/>
            <person name="Maurer-Alcala X.X."/>
            <person name="Katz L.A."/>
            <person name="Lahr D.J.G."/>
        </authorList>
    </citation>
    <scope>NUCLEOTIDE SEQUENCE</scope>
</reference>
<protein>
    <recommendedName>
        <fullName evidence="4">diphthine methyl ester synthase</fullName>
        <ecNumber evidence="4">2.1.1.314</ecNumber>
    </recommendedName>
</protein>
<evidence type="ECO:0000256" key="4">
    <source>
        <dbReference type="ARBA" id="ARBA00011927"/>
    </source>
</evidence>
<dbReference type="Pfam" id="PF00590">
    <property type="entry name" value="TP_methylase"/>
    <property type="match status" value="1"/>
</dbReference>
<dbReference type="GO" id="GO:0017183">
    <property type="term" value="P:protein histidyl modification to diphthamide"/>
    <property type="evidence" value="ECO:0007669"/>
    <property type="project" value="UniProtKB-UniPathway"/>
</dbReference>
<feature type="binding site" evidence="9">
    <location>
        <position position="164"/>
    </location>
    <ligand>
        <name>S-adenosyl-L-methionine</name>
        <dbReference type="ChEBI" id="CHEBI:59789"/>
    </ligand>
</feature>
<evidence type="ECO:0000256" key="1">
    <source>
        <dbReference type="ARBA" id="ARBA00004006"/>
    </source>
</evidence>
<dbReference type="FunFam" id="3.30.950.10:FF:000004">
    <property type="entry name" value="Diphthine synthase putative"/>
    <property type="match status" value="1"/>
</dbReference>
<dbReference type="FunFam" id="3.40.1010.10:FF:000004">
    <property type="entry name" value="Putative diphthine synthase"/>
    <property type="match status" value="1"/>
</dbReference>
<dbReference type="PIRSF" id="PIRSF036432">
    <property type="entry name" value="Diphthine_synth"/>
    <property type="match status" value="1"/>
</dbReference>
<dbReference type="SUPFAM" id="SSF53790">
    <property type="entry name" value="Tetrapyrrole methylase"/>
    <property type="match status" value="1"/>
</dbReference>
<evidence type="ECO:0000256" key="8">
    <source>
        <dbReference type="ARBA" id="ARBA00048752"/>
    </source>
</evidence>
<sequence>MALYLIGLGLGDESDITVKGLNAIKNCDYIYLESYTSVLGVQKQRLEELYGKVVLEADREKVESEVDEMIDLAKSHKVAFLVVGDPFGATTHSDLVLRAKEKNVQVEVIHNSSILNAVGVTGLQLYTFGQTVSIVFWTETWKPTSFYHKVKQNRDIGLHTLCLLDIKVKEQSELNLLRGKKIYEPPRFMTINTCIAQMLEAEDVHKEKVYSKETPCFGVARIGQKDQLIVSGTMEELLNVDFGGPLHSFIICGQMHPMELEFYKLYNCKK</sequence>
<dbReference type="UniPathway" id="UPA00559"/>
<evidence type="ECO:0000256" key="7">
    <source>
        <dbReference type="ARBA" id="ARBA00022691"/>
    </source>
</evidence>
<comment type="function">
    <text evidence="1">S-adenosyl-L-methionine-dependent methyltransferase that catalyzes four methylations of the modified target histidine residue in translation elongation factor 2 (EF-2), to form an intermediate called diphthine methyl ester. The four successive methylation reactions represent the second step of diphthamide biosynthesis.</text>
</comment>
<proteinExistence type="inferred from homology"/>
<dbReference type="HAMAP" id="MF_01084">
    <property type="entry name" value="Diphthine_synth"/>
    <property type="match status" value="1"/>
</dbReference>
<keyword evidence="6" id="KW-0808">Transferase</keyword>
<feature type="binding site" evidence="9">
    <location>
        <position position="10"/>
    </location>
    <ligand>
        <name>S-adenosyl-L-methionine</name>
        <dbReference type="ChEBI" id="CHEBI:59789"/>
    </ligand>
</feature>
<evidence type="ECO:0000256" key="2">
    <source>
        <dbReference type="ARBA" id="ARBA00005156"/>
    </source>
</evidence>
<keyword evidence="7 9" id="KW-0949">S-adenosyl-L-methionine</keyword>
<feature type="binding site" evidence="9">
    <location>
        <begin position="113"/>
        <end position="114"/>
    </location>
    <ligand>
        <name>S-adenosyl-L-methionine</name>
        <dbReference type="ChEBI" id="CHEBI:59789"/>
    </ligand>
</feature>
<evidence type="ECO:0000256" key="6">
    <source>
        <dbReference type="ARBA" id="ARBA00022679"/>
    </source>
</evidence>
<name>A0A6B2LDR0_9EUKA</name>
<comment type="similarity">
    <text evidence="3">Belongs to the diphthine synthase family.</text>
</comment>
<dbReference type="PANTHER" id="PTHR10882">
    <property type="entry name" value="DIPHTHINE SYNTHASE"/>
    <property type="match status" value="1"/>
</dbReference>
<dbReference type="InterPro" id="IPR014776">
    <property type="entry name" value="4pyrrole_Mease_sub2"/>
</dbReference>
<dbReference type="InterPro" id="IPR004551">
    <property type="entry name" value="Dphthn_synthase"/>
</dbReference>
<comment type="pathway">
    <text evidence="2">Protein modification; peptidyl-diphthamide biosynthesis.</text>
</comment>
<dbReference type="Gene3D" id="3.40.1010.10">
    <property type="entry name" value="Cobalt-precorrin-4 Transmethylase, Domain 1"/>
    <property type="match status" value="1"/>
</dbReference>
<dbReference type="InterPro" id="IPR014777">
    <property type="entry name" value="4pyrrole_Mease_sub1"/>
</dbReference>
<dbReference type="GO" id="GO:0032259">
    <property type="term" value="P:methylation"/>
    <property type="evidence" value="ECO:0007669"/>
    <property type="project" value="UniProtKB-KW"/>
</dbReference>
<feature type="binding site" evidence="9">
    <location>
        <position position="88"/>
    </location>
    <ligand>
        <name>S-adenosyl-L-methionine</name>
        <dbReference type="ChEBI" id="CHEBI:59789"/>
    </ligand>
</feature>
<organism evidence="11">
    <name type="scientific">Arcella intermedia</name>
    <dbReference type="NCBI Taxonomy" id="1963864"/>
    <lineage>
        <taxon>Eukaryota</taxon>
        <taxon>Amoebozoa</taxon>
        <taxon>Tubulinea</taxon>
        <taxon>Elardia</taxon>
        <taxon>Arcellinida</taxon>
        <taxon>Sphaerothecina</taxon>
        <taxon>Arcellidae</taxon>
        <taxon>Arcella</taxon>
    </lineage>
</organism>
<feature type="binding site" evidence="9">
    <location>
        <position position="85"/>
    </location>
    <ligand>
        <name>S-adenosyl-L-methionine</name>
        <dbReference type="ChEBI" id="CHEBI:59789"/>
    </ligand>
</feature>
<feature type="binding site" evidence="9">
    <location>
        <position position="247"/>
    </location>
    <ligand>
        <name>S-adenosyl-L-methionine</name>
        <dbReference type="ChEBI" id="CHEBI:59789"/>
    </ligand>
</feature>
<dbReference type="Gene3D" id="3.30.950.10">
    <property type="entry name" value="Methyltransferase, Cobalt-precorrin-4 Transmethylase, Domain 2"/>
    <property type="match status" value="1"/>
</dbReference>
<comment type="catalytic activity">
    <reaction evidence="8">
        <text>2-[(3S)-amino-3-carboxypropyl]-L-histidyl-[translation elongation factor 2] + 4 S-adenosyl-L-methionine = diphthine methyl ester-[translation elongation factor 2] + 4 S-adenosyl-L-homocysteine + 3 H(+)</text>
        <dbReference type="Rhea" id="RHEA:42652"/>
        <dbReference type="Rhea" id="RHEA-COMP:9749"/>
        <dbReference type="Rhea" id="RHEA-COMP:10173"/>
        <dbReference type="ChEBI" id="CHEBI:15378"/>
        <dbReference type="ChEBI" id="CHEBI:57856"/>
        <dbReference type="ChEBI" id="CHEBI:59789"/>
        <dbReference type="ChEBI" id="CHEBI:73995"/>
        <dbReference type="ChEBI" id="CHEBI:79005"/>
        <dbReference type="EC" id="2.1.1.314"/>
    </reaction>
</comment>
<feature type="domain" description="Tetrapyrrole methylase" evidence="10">
    <location>
        <begin position="3"/>
        <end position="237"/>
    </location>
</feature>
<accession>A0A6B2LDR0</accession>
<dbReference type="InterPro" id="IPR035996">
    <property type="entry name" value="4pyrrol_Methylase_sf"/>
</dbReference>
<evidence type="ECO:0000256" key="3">
    <source>
        <dbReference type="ARBA" id="ARBA00006729"/>
    </source>
</evidence>
<dbReference type="AlphaFoldDB" id="A0A6B2LDR0"/>
<evidence type="ECO:0000259" key="10">
    <source>
        <dbReference type="Pfam" id="PF00590"/>
    </source>
</evidence>
<dbReference type="InterPro" id="IPR000878">
    <property type="entry name" value="4pyrrol_Mease"/>
</dbReference>
<keyword evidence="5" id="KW-0489">Methyltransferase</keyword>
<evidence type="ECO:0000256" key="9">
    <source>
        <dbReference type="PIRSR" id="PIRSR036432-1"/>
    </source>
</evidence>
<dbReference type="NCBIfam" id="TIGR00522">
    <property type="entry name" value="dph5"/>
    <property type="match status" value="1"/>
</dbReference>